<protein>
    <recommendedName>
        <fullName evidence="3">Esterase YqiA</fullName>
    </recommendedName>
</protein>
<dbReference type="Pfam" id="PF05728">
    <property type="entry name" value="UPF0227"/>
    <property type="match status" value="1"/>
</dbReference>
<evidence type="ECO:0000313" key="2">
    <source>
        <dbReference type="Proteomes" id="UP001320119"/>
    </source>
</evidence>
<reference evidence="1 2" key="1">
    <citation type="journal article" date="2022" name="IScience">
        <title>An ultrasensitive nanofiber-based assay for enzymatic hydrolysis and deep-sea microbial degradation of cellulose.</title>
        <authorList>
            <person name="Tsudome M."/>
            <person name="Tachioka M."/>
            <person name="Miyazaki M."/>
            <person name="Uchimura K."/>
            <person name="Tsuda M."/>
            <person name="Takaki Y."/>
            <person name="Deguchi S."/>
        </authorList>
    </citation>
    <scope>NUCLEOTIDE SEQUENCE [LARGE SCALE GENOMIC DNA]</scope>
    <source>
        <strain evidence="1 2">GE09</strain>
    </source>
</reference>
<dbReference type="InterPro" id="IPR029058">
    <property type="entry name" value="AB_hydrolase_fold"/>
</dbReference>
<dbReference type="EMBL" id="AP023086">
    <property type="protein sequence ID" value="BCD98780.1"/>
    <property type="molecule type" value="Genomic_DNA"/>
</dbReference>
<name>A0AAN1WJM5_9GAMM</name>
<dbReference type="InterPro" id="IPR008886">
    <property type="entry name" value="UPF0227/Esterase_YqiA"/>
</dbReference>
<evidence type="ECO:0008006" key="3">
    <source>
        <dbReference type="Google" id="ProtNLM"/>
    </source>
</evidence>
<gene>
    <name evidence="1" type="ORF">MARGE09_P2981</name>
</gene>
<dbReference type="PANTHER" id="PTHR35602">
    <property type="entry name" value="ESTERASE YQIA-RELATED"/>
    <property type="match status" value="1"/>
</dbReference>
<dbReference type="Proteomes" id="UP001320119">
    <property type="component" value="Chromosome"/>
</dbReference>
<dbReference type="AlphaFoldDB" id="A0AAN1WJM5"/>
<organism evidence="1 2">
    <name type="scientific">Marinagarivorans cellulosilyticus</name>
    <dbReference type="NCBI Taxonomy" id="2721545"/>
    <lineage>
        <taxon>Bacteria</taxon>
        <taxon>Pseudomonadati</taxon>
        <taxon>Pseudomonadota</taxon>
        <taxon>Gammaproteobacteria</taxon>
        <taxon>Cellvibrionales</taxon>
        <taxon>Cellvibrionaceae</taxon>
        <taxon>Marinagarivorans</taxon>
    </lineage>
</organism>
<sequence length="191" mass="21689">MPSILYLHGFLSSPESTKARVTKQWVASHYPSWQYYCPQLSSYPQAASQALTEFYQSIDEPPYVIGSSLGGFWAAWCVEQFGGKAVLVNPAVAPHTRFQHFVGQPLKSYYSEDTYTLREKDLSVLAECDFVQHTNPEAYWVMLQSGDETLDYRMALKRYQASNILLEEGGSHSFDGYEAHLPAIMDFFSKT</sequence>
<dbReference type="RefSeq" id="WP_236983352.1">
    <property type="nucleotide sequence ID" value="NZ_AP023086.1"/>
</dbReference>
<dbReference type="KEGG" id="marq:MARGE09_P2981"/>
<dbReference type="SUPFAM" id="SSF53474">
    <property type="entry name" value="alpha/beta-Hydrolases"/>
    <property type="match status" value="1"/>
</dbReference>
<accession>A0AAN1WJM5</accession>
<evidence type="ECO:0000313" key="1">
    <source>
        <dbReference type="EMBL" id="BCD98780.1"/>
    </source>
</evidence>
<dbReference type="Gene3D" id="3.40.50.1820">
    <property type="entry name" value="alpha/beta hydrolase"/>
    <property type="match status" value="1"/>
</dbReference>
<keyword evidence="2" id="KW-1185">Reference proteome</keyword>
<proteinExistence type="predicted"/>
<dbReference type="PANTHER" id="PTHR35602:SF3">
    <property type="entry name" value="ESTERASE YQIA"/>
    <property type="match status" value="1"/>
</dbReference>